<reference evidence="3" key="1">
    <citation type="submission" date="2022-11" db="UniProtKB">
        <authorList>
            <consortium name="WormBaseParasite"/>
        </authorList>
    </citation>
    <scope>IDENTIFICATION</scope>
</reference>
<evidence type="ECO:0000313" key="2">
    <source>
        <dbReference type="Proteomes" id="UP000887565"/>
    </source>
</evidence>
<proteinExistence type="predicted"/>
<protein>
    <submittedName>
        <fullName evidence="3">Uncharacterized protein</fullName>
    </submittedName>
</protein>
<evidence type="ECO:0000313" key="3">
    <source>
        <dbReference type="WBParaSite" id="nRc.2.0.1.t48076-RA"/>
    </source>
</evidence>
<accession>A0A915LE09</accession>
<feature type="compositionally biased region" description="Basic residues" evidence="1">
    <location>
        <begin position="89"/>
        <end position="103"/>
    </location>
</feature>
<dbReference type="WBParaSite" id="nRc.2.0.1.t48076-RA">
    <property type="protein sequence ID" value="nRc.2.0.1.t48076-RA"/>
    <property type="gene ID" value="nRc.2.0.1.g48076"/>
</dbReference>
<dbReference type="Proteomes" id="UP000887565">
    <property type="component" value="Unplaced"/>
</dbReference>
<name>A0A915LE09_ROMCU</name>
<feature type="region of interest" description="Disordered" evidence="1">
    <location>
        <begin position="80"/>
        <end position="103"/>
    </location>
</feature>
<keyword evidence="2" id="KW-1185">Reference proteome</keyword>
<organism evidence="2 3">
    <name type="scientific">Romanomermis culicivorax</name>
    <name type="common">Nematode worm</name>
    <dbReference type="NCBI Taxonomy" id="13658"/>
    <lineage>
        <taxon>Eukaryota</taxon>
        <taxon>Metazoa</taxon>
        <taxon>Ecdysozoa</taxon>
        <taxon>Nematoda</taxon>
        <taxon>Enoplea</taxon>
        <taxon>Dorylaimia</taxon>
        <taxon>Mermithida</taxon>
        <taxon>Mermithoidea</taxon>
        <taxon>Mermithidae</taxon>
        <taxon>Romanomermis</taxon>
    </lineage>
</organism>
<sequence>MPVLILMTCINVTGSQDIHLACKRIVSQLGARLTLAPKMAKSKTGAIVRHPSKIITEQWAPNSDTVTLAPIILGAKKRKSENFSGVERRNKKHTTIQHSAKQH</sequence>
<dbReference type="AlphaFoldDB" id="A0A915LE09"/>
<evidence type="ECO:0000256" key="1">
    <source>
        <dbReference type="SAM" id="MobiDB-lite"/>
    </source>
</evidence>